<keyword evidence="2" id="KW-1003">Cell membrane</keyword>
<keyword evidence="4" id="KW-0145">Chemotaxis</keyword>
<feature type="domain" description="HAMP" evidence="16">
    <location>
        <begin position="212"/>
        <end position="264"/>
    </location>
</feature>
<comment type="similarity">
    <text evidence="10">Belongs to the methyl-accepting chemotaxis (MCP) protein family.</text>
</comment>
<keyword evidence="5" id="KW-0997">Cell inner membrane</keyword>
<evidence type="ECO:0000256" key="13">
    <source>
        <dbReference type="SAM" id="MobiDB-lite"/>
    </source>
</evidence>
<keyword evidence="6 14" id="KW-0812">Transmembrane</keyword>
<feature type="compositionally biased region" description="Low complexity" evidence="13">
    <location>
        <begin position="582"/>
        <end position="596"/>
    </location>
</feature>
<dbReference type="Proteomes" id="UP001190452">
    <property type="component" value="Unassembled WGS sequence"/>
</dbReference>
<dbReference type="SMART" id="SM00304">
    <property type="entry name" value="HAMP"/>
    <property type="match status" value="1"/>
</dbReference>
<dbReference type="Proteomes" id="UP001190002">
    <property type="component" value="Unassembled WGS sequence"/>
</dbReference>
<feature type="region of interest" description="Disordered" evidence="13">
    <location>
        <begin position="574"/>
        <end position="615"/>
    </location>
</feature>
<feature type="transmembrane region" description="Helical" evidence="14">
    <location>
        <begin position="12"/>
        <end position="33"/>
    </location>
</feature>
<dbReference type="AlphaFoldDB" id="A0AAD2AXX1"/>
<evidence type="ECO:0000256" key="1">
    <source>
        <dbReference type="ARBA" id="ARBA00004429"/>
    </source>
</evidence>
<dbReference type="CDD" id="cd19407">
    <property type="entry name" value="Tar_Tsr_sensor"/>
    <property type="match status" value="1"/>
</dbReference>
<feature type="domain" description="Methyl-accepting transducer" evidence="15">
    <location>
        <begin position="269"/>
        <end position="498"/>
    </location>
</feature>
<evidence type="ECO:0000256" key="9">
    <source>
        <dbReference type="ARBA" id="ARBA00023224"/>
    </source>
</evidence>
<evidence type="ECO:0000256" key="2">
    <source>
        <dbReference type="ARBA" id="ARBA00022475"/>
    </source>
</evidence>
<keyword evidence="20" id="KW-1185">Reference proteome</keyword>
<dbReference type="CDD" id="cd11386">
    <property type="entry name" value="MCP_signal"/>
    <property type="match status" value="1"/>
</dbReference>
<dbReference type="PROSITE" id="PS50111">
    <property type="entry name" value="CHEMOTAXIS_TRANSDUC_2"/>
    <property type="match status" value="1"/>
</dbReference>
<evidence type="ECO:0000256" key="12">
    <source>
        <dbReference type="SAM" id="Coils"/>
    </source>
</evidence>
<dbReference type="PROSITE" id="PS50885">
    <property type="entry name" value="HAMP"/>
    <property type="match status" value="1"/>
</dbReference>
<evidence type="ECO:0000313" key="20">
    <source>
        <dbReference type="Proteomes" id="UP001190452"/>
    </source>
</evidence>
<evidence type="ECO:0000313" key="17">
    <source>
        <dbReference type="EMBL" id="CAJ0694931.1"/>
    </source>
</evidence>
<evidence type="ECO:0000256" key="5">
    <source>
        <dbReference type="ARBA" id="ARBA00022519"/>
    </source>
</evidence>
<evidence type="ECO:0000313" key="18">
    <source>
        <dbReference type="EMBL" id="CAJ0895709.1"/>
    </source>
</evidence>
<dbReference type="Pfam" id="PF02203">
    <property type="entry name" value="TarH"/>
    <property type="match status" value="1"/>
</dbReference>
<evidence type="ECO:0000256" key="10">
    <source>
        <dbReference type="ARBA" id="ARBA00029447"/>
    </source>
</evidence>
<dbReference type="PANTHER" id="PTHR43531">
    <property type="entry name" value="PROTEIN ICFG"/>
    <property type="match status" value="1"/>
</dbReference>
<dbReference type="GO" id="GO:0004888">
    <property type="term" value="F:transmembrane signaling receptor activity"/>
    <property type="evidence" value="ECO:0007669"/>
    <property type="project" value="InterPro"/>
</dbReference>
<dbReference type="GO" id="GO:0005886">
    <property type="term" value="C:plasma membrane"/>
    <property type="evidence" value="ECO:0007669"/>
    <property type="project" value="UniProtKB-SubCell"/>
</dbReference>
<reference evidence="17 20" key="1">
    <citation type="submission" date="2023-07" db="EMBL/GenBank/DDBJ databases">
        <authorList>
            <person name="Peeters C."/>
        </authorList>
    </citation>
    <scope>NUCLEOTIDE SEQUENCE</scope>
    <source>
        <strain evidence="18 20">R-77569</strain>
        <strain evidence="17">R-77591</strain>
    </source>
</reference>
<protein>
    <submittedName>
        <fullName evidence="17">Methyl-accepting chemotaxis protein II</fullName>
    </submittedName>
</protein>
<dbReference type="PRINTS" id="PR00260">
    <property type="entry name" value="CHEMTRNSDUCR"/>
</dbReference>
<organism evidence="17 19">
    <name type="scientific">Ralstonia mannitolilytica</name>
    <dbReference type="NCBI Taxonomy" id="105219"/>
    <lineage>
        <taxon>Bacteria</taxon>
        <taxon>Pseudomonadati</taxon>
        <taxon>Pseudomonadota</taxon>
        <taxon>Betaproteobacteria</taxon>
        <taxon>Burkholderiales</taxon>
        <taxon>Burkholderiaceae</taxon>
        <taxon>Ralstonia</taxon>
    </lineage>
</organism>
<dbReference type="GO" id="GO:0006935">
    <property type="term" value="P:chemotaxis"/>
    <property type="evidence" value="ECO:0007669"/>
    <property type="project" value="UniProtKB-KW"/>
</dbReference>
<evidence type="ECO:0000256" key="8">
    <source>
        <dbReference type="ARBA" id="ARBA00023136"/>
    </source>
</evidence>
<dbReference type="EMBL" id="CAUDKV010000026">
    <property type="protein sequence ID" value="CAJ0895709.1"/>
    <property type="molecule type" value="Genomic_DNA"/>
</dbReference>
<evidence type="ECO:0000256" key="4">
    <source>
        <dbReference type="ARBA" id="ARBA00022500"/>
    </source>
</evidence>
<dbReference type="GO" id="GO:0007165">
    <property type="term" value="P:signal transduction"/>
    <property type="evidence" value="ECO:0007669"/>
    <property type="project" value="UniProtKB-KW"/>
</dbReference>
<dbReference type="SUPFAM" id="SSF47170">
    <property type="entry name" value="Aspartate receptor, ligand-binding domain"/>
    <property type="match status" value="1"/>
</dbReference>
<dbReference type="Pfam" id="PF00015">
    <property type="entry name" value="MCPsignal"/>
    <property type="match status" value="1"/>
</dbReference>
<dbReference type="RefSeq" id="WP_096745800.1">
    <property type="nucleotide sequence ID" value="NZ_CATVXE010000025.1"/>
</dbReference>
<accession>A0AAD2AXX1</accession>
<dbReference type="InterPro" id="IPR004090">
    <property type="entry name" value="Chemotax_Me-accpt_rcpt"/>
</dbReference>
<evidence type="ECO:0000313" key="19">
    <source>
        <dbReference type="Proteomes" id="UP001190002"/>
    </source>
</evidence>
<dbReference type="Gene3D" id="1.20.120.30">
    <property type="entry name" value="Aspartate receptor, ligand-binding domain"/>
    <property type="match status" value="1"/>
</dbReference>
<evidence type="ECO:0000259" key="16">
    <source>
        <dbReference type="PROSITE" id="PS50885"/>
    </source>
</evidence>
<feature type="coiled-coil region" evidence="12">
    <location>
        <begin position="469"/>
        <end position="514"/>
    </location>
</feature>
<dbReference type="CDD" id="cd06225">
    <property type="entry name" value="HAMP"/>
    <property type="match status" value="1"/>
</dbReference>
<evidence type="ECO:0000256" key="11">
    <source>
        <dbReference type="PROSITE-ProRule" id="PRU00284"/>
    </source>
</evidence>
<evidence type="ECO:0000256" key="3">
    <source>
        <dbReference type="ARBA" id="ARBA00022481"/>
    </source>
</evidence>
<evidence type="ECO:0000256" key="14">
    <source>
        <dbReference type="SAM" id="Phobius"/>
    </source>
</evidence>
<keyword evidence="12" id="KW-0175">Coiled coil</keyword>
<dbReference type="InterPro" id="IPR051310">
    <property type="entry name" value="MCP_chemotaxis"/>
</dbReference>
<dbReference type="Pfam" id="PF00672">
    <property type="entry name" value="HAMP"/>
    <property type="match status" value="1"/>
</dbReference>
<keyword evidence="9 11" id="KW-0807">Transducer</keyword>
<keyword evidence="7 14" id="KW-1133">Transmembrane helix</keyword>
<dbReference type="EMBL" id="CATVXE010000025">
    <property type="protein sequence ID" value="CAJ0694931.1"/>
    <property type="molecule type" value="Genomic_DNA"/>
</dbReference>
<keyword evidence="8 14" id="KW-0472">Membrane</keyword>
<sequence>MFSRMTIRLRLGLMMAGVGVLAVIVGVTGLIGMRHANTRVQETYSVQLAGAVALAESDANLLSLRIVLDRAAMAPNAPGIDKTIERARMFLDKSDAAWKRYRALPVTADERKLADQAESQRTAFLRDGVEILMQAVQAHDEARISKTVMEVMPALYRPLGDTVIALNRMQVDVARASYEATQREHDNLSALTSALLLGGIVAGGLMTWALRRSITVPLMRAIEQAEHITQGDLTHTIHVDRADETGRLLLALQRMQESLQRMVGQVRAGSDSIASATQQIASGNADLSQRTEQQASALEETASSMEELTSIVKQNADNARQASALAGNASDIAVKGGEVVGRVVDTMAGINESSKKIADIIGVIEGIAFQTNILALNAAVEAARAGEQGRGFAVVAGEVRSLAQRSATAAKEIKELISDSVGRVENGSTLVAEAGSVIDEVVVAVKRVTDIMGEISSASDEQSTGIEQVNQAVTQMDETTQQNAALVEQAAAAAMSLQEQADGLRQAVAAFRTQAGAPATAPSAGHPASRVAATAVARAEPQAKAARVRAARPTATAAASVRATAAAAAAAPATVQQGTRSAAAAPVAKAAAPAPKLQTPKLVAAGGDDSDWETF</sequence>
<dbReference type="InterPro" id="IPR004089">
    <property type="entry name" value="MCPsignal_dom"/>
</dbReference>
<feature type="transmembrane region" description="Helical" evidence="14">
    <location>
        <begin position="188"/>
        <end position="210"/>
    </location>
</feature>
<evidence type="ECO:0000256" key="6">
    <source>
        <dbReference type="ARBA" id="ARBA00022692"/>
    </source>
</evidence>
<dbReference type="FunFam" id="1.10.287.950:FF:000001">
    <property type="entry name" value="Methyl-accepting chemotaxis sensory transducer"/>
    <property type="match status" value="1"/>
</dbReference>
<dbReference type="InterPro" id="IPR003660">
    <property type="entry name" value="HAMP_dom"/>
</dbReference>
<gene>
    <name evidence="17" type="primary">tar</name>
    <name evidence="18" type="ORF">R77569_04524</name>
    <name evidence="17" type="ORF">R77591_04333</name>
</gene>
<dbReference type="SUPFAM" id="SSF58104">
    <property type="entry name" value="Methyl-accepting chemotaxis protein (MCP) signaling domain"/>
    <property type="match status" value="1"/>
</dbReference>
<keyword evidence="3" id="KW-0488">Methylation</keyword>
<dbReference type="InterPro" id="IPR035440">
    <property type="entry name" value="4HB_MCP_dom_sf"/>
</dbReference>
<name>A0AAD2AXX1_9RALS</name>
<proteinExistence type="inferred from homology"/>
<dbReference type="Gene3D" id="1.10.287.950">
    <property type="entry name" value="Methyl-accepting chemotaxis protein"/>
    <property type="match status" value="1"/>
</dbReference>
<evidence type="ECO:0000259" key="15">
    <source>
        <dbReference type="PROSITE" id="PS50111"/>
    </source>
</evidence>
<evidence type="ECO:0000256" key="7">
    <source>
        <dbReference type="ARBA" id="ARBA00022989"/>
    </source>
</evidence>
<comment type="caution">
    <text evidence="17">The sequence shown here is derived from an EMBL/GenBank/DDBJ whole genome shotgun (WGS) entry which is preliminary data.</text>
</comment>
<dbReference type="SMART" id="SM00283">
    <property type="entry name" value="MA"/>
    <property type="match status" value="1"/>
</dbReference>
<dbReference type="InterPro" id="IPR003122">
    <property type="entry name" value="Tar_rcpt_lig-bd"/>
</dbReference>
<dbReference type="PANTHER" id="PTHR43531:SF14">
    <property type="entry name" value="METHYL-ACCEPTING CHEMOTAXIS PROTEIN I-RELATED"/>
    <property type="match status" value="1"/>
</dbReference>
<comment type="subcellular location">
    <subcellularLocation>
        <location evidence="1">Cell inner membrane</location>
        <topology evidence="1">Multi-pass membrane protein</topology>
    </subcellularLocation>
</comment>